<dbReference type="GO" id="GO:0070025">
    <property type="term" value="F:carbon monoxide binding"/>
    <property type="evidence" value="ECO:0007669"/>
    <property type="project" value="TreeGrafter"/>
</dbReference>
<dbReference type="PANTHER" id="PTHR30149:SF0">
    <property type="entry name" value="HYDROGENASE MATURATION FACTOR HYPD"/>
    <property type="match status" value="1"/>
</dbReference>
<dbReference type="InterPro" id="IPR042243">
    <property type="entry name" value="HypD_1"/>
</dbReference>
<keyword evidence="2" id="KW-0479">Metal-binding</keyword>
<dbReference type="NCBIfam" id="TIGR00075">
    <property type="entry name" value="hypD"/>
    <property type="match status" value="1"/>
</dbReference>
<evidence type="ECO:0000313" key="5">
    <source>
        <dbReference type="EMBL" id="AIT09580.1"/>
    </source>
</evidence>
<protein>
    <recommendedName>
        <fullName evidence="4">Hydrogenase maturation factor</fullName>
    </recommendedName>
</protein>
<keyword evidence="6" id="KW-1185">Reference proteome</keyword>
<dbReference type="InterPro" id="IPR042244">
    <property type="entry name" value="HypD_2_sf"/>
</dbReference>
<evidence type="ECO:0000256" key="4">
    <source>
        <dbReference type="PIRNR" id="PIRNR005622"/>
    </source>
</evidence>
<dbReference type="GO" id="GO:0051604">
    <property type="term" value="P:protein maturation"/>
    <property type="evidence" value="ECO:0007669"/>
    <property type="project" value="TreeGrafter"/>
</dbReference>
<dbReference type="PANTHER" id="PTHR30149">
    <property type="entry name" value="HYDROGENASE PROTEIN ASSEMBLY PROTEIN HYPD"/>
    <property type="match status" value="1"/>
</dbReference>
<dbReference type="Gene3D" id="3.40.50.11750">
    <property type="entry name" value="HypD, alpha/beta domain 1"/>
    <property type="match status" value="2"/>
</dbReference>
<sequence length="363" mass="40317">MDYIQEFRAPEVAKSLLQQIAKEVDPNRQYNLMEFCGGHTHALHRYGIPNLLPKNVKMIHGPGCPVCVLPIKRVDQAIFLASQKDVIFCSYADMIRVPGSHQDSLIKAKARGADVRMIYSVEDALKLAEENPSKKVIFFAIGFETTTPPTAVAIQLAITKKLDNFLIFCNHVLTPIAMQAILSEDVKIDGFLGPSHVSVIIGSNAYDKVTKEYQKPMVVAGFEPLDVLQSVLMLIKMINAGKIGVENQYTRAVVPNGNQLAQDLITQYLTVRDTFEWRGLGYIPNSALEIKDEYAKFDAEKYYQIPEVQGLEHKQCACPDILRGLKEPKDCKLFGVACTPEQPMGACMVSSEGACAAHYQYGD</sequence>
<dbReference type="RefSeq" id="WP_040009560.1">
    <property type="nucleotide sequence ID" value="NZ_CP009574.1"/>
</dbReference>
<dbReference type="InterPro" id="IPR002780">
    <property type="entry name" value="Hyd_form_HypD"/>
</dbReference>
<dbReference type="EMBL" id="CP009574">
    <property type="protein sequence ID" value="AIT09580.1"/>
    <property type="molecule type" value="Genomic_DNA"/>
</dbReference>
<dbReference type="GO" id="GO:0051539">
    <property type="term" value="F:4 iron, 4 sulfur cluster binding"/>
    <property type="evidence" value="ECO:0007669"/>
    <property type="project" value="TreeGrafter"/>
</dbReference>
<dbReference type="HOGENOM" id="CLU_048562_0_0_6"/>
<organism evidence="5 6">
    <name type="scientific">Candidatus Francisella endociliophora</name>
    <dbReference type="NCBI Taxonomy" id="653937"/>
    <lineage>
        <taxon>Bacteria</taxon>
        <taxon>Pseudomonadati</taxon>
        <taxon>Pseudomonadota</taxon>
        <taxon>Gammaproteobacteria</taxon>
        <taxon>Thiotrichales</taxon>
        <taxon>Francisellaceae</taxon>
        <taxon>Francisella</taxon>
    </lineage>
</organism>
<gene>
    <name evidence="5" type="ORF">LO80_06115</name>
</gene>
<dbReference type="STRING" id="1547445.LO80_06115"/>
<dbReference type="eggNOG" id="COG0409">
    <property type="taxonomic scope" value="Bacteria"/>
</dbReference>
<reference evidence="5 6" key="1">
    <citation type="submission" date="2014-10" db="EMBL/GenBank/DDBJ databases">
        <title>Whole genome sequence of Francisella endociliophora strain FSC1006, isolated from a laboratory culture of the marine ciliate Euplotes raikovi.</title>
        <authorList>
            <person name="Granberg M."/>
            <person name="Backman S."/>
            <person name="Lundmark E."/>
            <person name="Nilsson E."/>
            <person name="Karlsson E."/>
            <person name="Thelaus J."/>
            <person name="Ohrman C."/>
            <person name="Larkeryd A."/>
            <person name="Stenberg P."/>
        </authorList>
    </citation>
    <scope>NUCLEOTIDE SEQUENCE [LARGE SCALE GENOMIC DNA]</scope>
    <source>
        <strain evidence="5 6">FSC1006</strain>
    </source>
</reference>
<dbReference type="Gene3D" id="6.10.20.100">
    <property type="match status" value="1"/>
</dbReference>
<name>A0A097EPT8_9GAMM</name>
<dbReference type="Proteomes" id="UP000029672">
    <property type="component" value="Chromosome"/>
</dbReference>
<dbReference type="KEGG" id="frf:LO80_06115"/>
<evidence type="ECO:0000256" key="3">
    <source>
        <dbReference type="ARBA" id="ARBA00023004"/>
    </source>
</evidence>
<accession>A0A097EPT8</accession>
<comment type="similarity">
    <text evidence="1 4">Belongs to the HypD family.</text>
</comment>
<dbReference type="OrthoDB" id="9770424at2"/>
<dbReference type="PIRSF" id="PIRSF005622">
    <property type="entry name" value="Hydrgn_mat_hypD"/>
    <property type="match status" value="1"/>
</dbReference>
<keyword evidence="3" id="KW-0408">Iron</keyword>
<dbReference type="GO" id="GO:0005506">
    <property type="term" value="F:iron ion binding"/>
    <property type="evidence" value="ECO:0007669"/>
    <property type="project" value="TreeGrafter"/>
</dbReference>
<dbReference type="AlphaFoldDB" id="A0A097EPT8"/>
<evidence type="ECO:0000256" key="1">
    <source>
        <dbReference type="ARBA" id="ARBA00007888"/>
    </source>
</evidence>
<evidence type="ECO:0000256" key="2">
    <source>
        <dbReference type="ARBA" id="ARBA00022723"/>
    </source>
</evidence>
<evidence type="ECO:0000313" key="6">
    <source>
        <dbReference type="Proteomes" id="UP000029672"/>
    </source>
</evidence>
<proteinExistence type="inferred from homology"/>
<dbReference type="Pfam" id="PF01924">
    <property type="entry name" value="HypD"/>
    <property type="match status" value="1"/>
</dbReference>